<dbReference type="STRING" id="1219065.VPR01S_30_00290"/>
<dbReference type="InterPro" id="IPR000515">
    <property type="entry name" value="MetI-like"/>
</dbReference>
<dbReference type="RefSeq" id="WP_021707430.1">
    <property type="nucleotide sequence ID" value="NZ_BATJ01000030.1"/>
</dbReference>
<evidence type="ECO:0000256" key="2">
    <source>
        <dbReference type="ARBA" id="ARBA00022448"/>
    </source>
</evidence>
<feature type="transmembrane region" description="Helical" evidence="7">
    <location>
        <begin position="277"/>
        <end position="298"/>
    </location>
</feature>
<dbReference type="GO" id="GO:0055085">
    <property type="term" value="P:transmembrane transport"/>
    <property type="evidence" value="ECO:0007669"/>
    <property type="project" value="InterPro"/>
</dbReference>
<evidence type="ECO:0000256" key="4">
    <source>
        <dbReference type="ARBA" id="ARBA00022692"/>
    </source>
</evidence>
<feature type="transmembrane region" description="Helical" evidence="7">
    <location>
        <begin position="28"/>
        <end position="49"/>
    </location>
</feature>
<dbReference type="SUPFAM" id="SSF161098">
    <property type="entry name" value="MetI-like"/>
    <property type="match status" value="1"/>
</dbReference>
<dbReference type="InterPro" id="IPR035906">
    <property type="entry name" value="MetI-like_sf"/>
</dbReference>
<dbReference type="GO" id="GO:0005886">
    <property type="term" value="C:plasma membrane"/>
    <property type="evidence" value="ECO:0007669"/>
    <property type="project" value="UniProtKB-SubCell"/>
</dbReference>
<organism evidence="9 10">
    <name type="scientific">Vibrio proteolyticus NBRC 13287</name>
    <dbReference type="NCBI Taxonomy" id="1219065"/>
    <lineage>
        <taxon>Bacteria</taxon>
        <taxon>Pseudomonadati</taxon>
        <taxon>Pseudomonadota</taxon>
        <taxon>Gammaproteobacteria</taxon>
        <taxon>Vibrionales</taxon>
        <taxon>Vibrionaceae</taxon>
        <taxon>Vibrio</taxon>
    </lineage>
</organism>
<keyword evidence="5 7" id="KW-1133">Transmembrane helix</keyword>
<dbReference type="Pfam" id="PF12911">
    <property type="entry name" value="OppC_N"/>
    <property type="match status" value="1"/>
</dbReference>
<gene>
    <name evidence="9" type="ORF">VPR01S_30_00290</name>
</gene>
<dbReference type="PROSITE" id="PS50928">
    <property type="entry name" value="ABC_TM1"/>
    <property type="match status" value="1"/>
</dbReference>
<keyword evidence="2 7" id="KW-0813">Transport</keyword>
<evidence type="ECO:0000259" key="8">
    <source>
        <dbReference type="PROSITE" id="PS50928"/>
    </source>
</evidence>
<keyword evidence="4 7" id="KW-0812">Transmembrane</keyword>
<dbReference type="InterPro" id="IPR050366">
    <property type="entry name" value="BP-dependent_transpt_permease"/>
</dbReference>
<feature type="domain" description="ABC transmembrane type-1" evidence="8">
    <location>
        <begin position="98"/>
        <end position="298"/>
    </location>
</feature>
<feature type="transmembrane region" description="Helical" evidence="7">
    <location>
        <begin position="104"/>
        <end position="128"/>
    </location>
</feature>
<evidence type="ECO:0000313" key="10">
    <source>
        <dbReference type="Proteomes" id="UP000016570"/>
    </source>
</evidence>
<name>U2ZNY0_VIBPR</name>
<accession>U2ZNY0</accession>
<dbReference type="PANTHER" id="PTHR43386:SF26">
    <property type="entry name" value="ABC TRANSPORTER PERMEASE PROTEIN"/>
    <property type="match status" value="1"/>
</dbReference>
<keyword evidence="3" id="KW-1003">Cell membrane</keyword>
<evidence type="ECO:0000256" key="1">
    <source>
        <dbReference type="ARBA" id="ARBA00004651"/>
    </source>
</evidence>
<protein>
    <submittedName>
        <fullName evidence="9">Putative ABC transporter permease protein</fullName>
    </submittedName>
</protein>
<feature type="transmembrane region" description="Helical" evidence="7">
    <location>
        <begin position="221"/>
        <end position="242"/>
    </location>
</feature>
<dbReference type="AlphaFoldDB" id="U2ZNY0"/>
<comment type="subcellular location">
    <subcellularLocation>
        <location evidence="1 7">Cell membrane</location>
        <topology evidence="1 7">Multi-pass membrane protein</topology>
    </subcellularLocation>
</comment>
<dbReference type="FunFam" id="1.10.3720.10:FF:000065">
    <property type="entry name" value="Peptide ABC transporter permease"/>
    <property type="match status" value="1"/>
</dbReference>
<dbReference type="Proteomes" id="UP000016570">
    <property type="component" value="Unassembled WGS sequence"/>
</dbReference>
<keyword evidence="10" id="KW-1185">Reference proteome</keyword>
<dbReference type="CDD" id="cd06261">
    <property type="entry name" value="TM_PBP2"/>
    <property type="match status" value="1"/>
</dbReference>
<dbReference type="Gene3D" id="1.10.3720.10">
    <property type="entry name" value="MetI-like"/>
    <property type="match status" value="1"/>
</dbReference>
<dbReference type="eggNOG" id="COG1173">
    <property type="taxonomic scope" value="Bacteria"/>
</dbReference>
<keyword evidence="6 7" id="KW-0472">Membrane</keyword>
<dbReference type="EMBL" id="BATJ01000030">
    <property type="protein sequence ID" value="GAD69466.1"/>
    <property type="molecule type" value="Genomic_DNA"/>
</dbReference>
<feature type="transmembrane region" description="Helical" evidence="7">
    <location>
        <begin position="165"/>
        <end position="183"/>
    </location>
</feature>
<evidence type="ECO:0000256" key="5">
    <source>
        <dbReference type="ARBA" id="ARBA00022989"/>
    </source>
</evidence>
<sequence length="312" mass="34474">MQTVTAAPSRWERFKKSDFLYYFLRDKVAMFSFAIFMVILCLSLVAPLVSPSDPYDLAAIDIMDSELPPSWMADGDARFALGTDNQGRDILSTILYGSRLSLTIGFLAVGLQLLLGIVIGLSAGYFGGRIDSFLMRFADVQLSFSTMMVAIIVSAIFKASFGSEFYSEYAVLMLVVIIGVAEWPQYARTIRASVLAEKKKEYVEAARVMGFKSMRIMFRHILPNCLSPILVISTVQVANAIMSEAALSFLGLGLPVDQPSLGSLISIGFNYIFSGSWWITVFPGIVLVTLVLVINLLGDWLRDVFNPKIYKG</sequence>
<dbReference type="PANTHER" id="PTHR43386">
    <property type="entry name" value="OLIGOPEPTIDE TRANSPORT SYSTEM PERMEASE PROTEIN APPC"/>
    <property type="match status" value="1"/>
</dbReference>
<comment type="caution">
    <text evidence="9">The sequence shown here is derived from an EMBL/GenBank/DDBJ whole genome shotgun (WGS) entry which is preliminary data.</text>
</comment>
<feature type="transmembrane region" description="Helical" evidence="7">
    <location>
        <begin position="140"/>
        <end position="159"/>
    </location>
</feature>
<comment type="similarity">
    <text evidence="7">Belongs to the binding-protein-dependent transport system permease family.</text>
</comment>
<reference evidence="9 10" key="1">
    <citation type="submission" date="2013-09" db="EMBL/GenBank/DDBJ databases">
        <title>Whole genome shotgun sequence of Vibrio proteolyticus NBRC 13287.</title>
        <authorList>
            <person name="Isaki S."/>
            <person name="Hosoyama A."/>
            <person name="Numata M."/>
            <person name="Hashimoto M."/>
            <person name="Hosoyama Y."/>
            <person name="Tsuchikane K."/>
            <person name="Noguchi M."/>
            <person name="Hirakata S."/>
            <person name="Ichikawa N."/>
            <person name="Ohji S."/>
            <person name="Yamazoe A."/>
            <person name="Fujita N."/>
        </authorList>
    </citation>
    <scope>NUCLEOTIDE SEQUENCE [LARGE SCALE GENOMIC DNA]</scope>
    <source>
        <strain evidence="9 10">NBRC 13287</strain>
    </source>
</reference>
<evidence type="ECO:0000313" key="9">
    <source>
        <dbReference type="EMBL" id="GAD69466.1"/>
    </source>
</evidence>
<evidence type="ECO:0000256" key="3">
    <source>
        <dbReference type="ARBA" id="ARBA00022475"/>
    </source>
</evidence>
<evidence type="ECO:0000256" key="7">
    <source>
        <dbReference type="RuleBase" id="RU363032"/>
    </source>
</evidence>
<dbReference type="Pfam" id="PF00528">
    <property type="entry name" value="BPD_transp_1"/>
    <property type="match status" value="1"/>
</dbReference>
<proteinExistence type="inferred from homology"/>
<evidence type="ECO:0000256" key="6">
    <source>
        <dbReference type="ARBA" id="ARBA00023136"/>
    </source>
</evidence>
<dbReference type="InterPro" id="IPR025966">
    <property type="entry name" value="OppC_N"/>
</dbReference>